<protein>
    <recommendedName>
        <fullName evidence="1">HTH marR-type domain-containing protein</fullName>
    </recommendedName>
</protein>
<dbReference type="InterPro" id="IPR011991">
    <property type="entry name" value="ArsR-like_HTH"/>
</dbReference>
<comment type="caution">
    <text evidence="2">The sequence shown here is derived from an EMBL/GenBank/DDBJ whole genome shotgun (WGS) entry which is preliminary data.</text>
</comment>
<evidence type="ECO:0000313" key="2">
    <source>
        <dbReference type="EMBL" id="GAA3230356.1"/>
    </source>
</evidence>
<sequence length="229" mass="24470">MPTVRERILEELRTSSRPLDDDELARRLGISPRQSVNQACRRLEAAGLVRRFTGPDLKIVNELVRGGSGAAPVDPEEIVAVEAAARAPGDGAEQRRAEGLMLRLLGGALGVGLAPRRFVLGGGARAEVDGVDEGVTVLVEAWAHQGPPKTGQKHKVLADALKLLYLSSNLGTSPRLILCLGDPEAAAAFTGTRTWAALALRDLGVEVHTVVLPDDVRAALRAAQRRMYR</sequence>
<proteinExistence type="predicted"/>
<keyword evidence="3" id="KW-1185">Reference proteome</keyword>
<dbReference type="CDD" id="cd00090">
    <property type="entry name" value="HTH_ARSR"/>
    <property type="match status" value="1"/>
</dbReference>
<accession>A0ABP6QH46</accession>
<organism evidence="2 3">
    <name type="scientific">Actinocorallia longicatena</name>
    <dbReference type="NCBI Taxonomy" id="111803"/>
    <lineage>
        <taxon>Bacteria</taxon>
        <taxon>Bacillati</taxon>
        <taxon>Actinomycetota</taxon>
        <taxon>Actinomycetes</taxon>
        <taxon>Streptosporangiales</taxon>
        <taxon>Thermomonosporaceae</taxon>
        <taxon>Actinocorallia</taxon>
    </lineage>
</organism>
<dbReference type="InterPro" id="IPR000835">
    <property type="entry name" value="HTH_MarR-typ"/>
</dbReference>
<dbReference type="InterPro" id="IPR036388">
    <property type="entry name" value="WH-like_DNA-bd_sf"/>
</dbReference>
<dbReference type="Proteomes" id="UP001501237">
    <property type="component" value="Unassembled WGS sequence"/>
</dbReference>
<gene>
    <name evidence="2" type="ORF">GCM10010468_60760</name>
</gene>
<evidence type="ECO:0000259" key="1">
    <source>
        <dbReference type="Pfam" id="PF12802"/>
    </source>
</evidence>
<dbReference type="EMBL" id="BAAAUV010000020">
    <property type="protein sequence ID" value="GAA3230356.1"/>
    <property type="molecule type" value="Genomic_DNA"/>
</dbReference>
<name>A0ABP6QH46_9ACTN</name>
<evidence type="ECO:0000313" key="3">
    <source>
        <dbReference type="Proteomes" id="UP001501237"/>
    </source>
</evidence>
<reference evidence="3" key="1">
    <citation type="journal article" date="2019" name="Int. J. Syst. Evol. Microbiol.">
        <title>The Global Catalogue of Microorganisms (GCM) 10K type strain sequencing project: providing services to taxonomists for standard genome sequencing and annotation.</title>
        <authorList>
            <consortium name="The Broad Institute Genomics Platform"/>
            <consortium name="The Broad Institute Genome Sequencing Center for Infectious Disease"/>
            <person name="Wu L."/>
            <person name="Ma J."/>
        </authorList>
    </citation>
    <scope>NUCLEOTIDE SEQUENCE [LARGE SCALE GENOMIC DNA]</scope>
    <source>
        <strain evidence="3">JCM 9377</strain>
    </source>
</reference>
<dbReference type="RefSeq" id="WP_344835203.1">
    <property type="nucleotide sequence ID" value="NZ_BAAAUV010000020.1"/>
</dbReference>
<dbReference type="Gene3D" id="1.10.10.10">
    <property type="entry name" value="Winged helix-like DNA-binding domain superfamily/Winged helix DNA-binding domain"/>
    <property type="match status" value="1"/>
</dbReference>
<dbReference type="InterPro" id="IPR036390">
    <property type="entry name" value="WH_DNA-bd_sf"/>
</dbReference>
<dbReference type="SUPFAM" id="SSF46785">
    <property type="entry name" value="Winged helix' DNA-binding domain"/>
    <property type="match status" value="1"/>
</dbReference>
<feature type="domain" description="HTH marR-type" evidence="1">
    <location>
        <begin position="22"/>
        <end position="51"/>
    </location>
</feature>
<dbReference type="Pfam" id="PF12802">
    <property type="entry name" value="MarR_2"/>
    <property type="match status" value="1"/>
</dbReference>